<organism evidence="1 2">
    <name type="scientific">Paenibacillus glucanolyticus</name>
    <dbReference type="NCBI Taxonomy" id="59843"/>
    <lineage>
        <taxon>Bacteria</taxon>
        <taxon>Bacillati</taxon>
        <taxon>Bacillota</taxon>
        <taxon>Bacilli</taxon>
        <taxon>Bacillales</taxon>
        <taxon>Paenibacillaceae</taxon>
        <taxon>Paenibacillus</taxon>
    </lineage>
</organism>
<dbReference type="GeneID" id="97555738"/>
<dbReference type="STRING" id="59843.A3958_22800"/>
<evidence type="ECO:0000313" key="1">
    <source>
        <dbReference type="EMBL" id="KZS48692.1"/>
    </source>
</evidence>
<dbReference type="AlphaFoldDB" id="A0A163M2Q0"/>
<dbReference type="PANTHER" id="PTHR34822:SF1">
    <property type="entry name" value="GRPB FAMILY PROTEIN"/>
    <property type="match status" value="1"/>
</dbReference>
<dbReference type="EMBL" id="LWMH01000001">
    <property type="protein sequence ID" value="KZS48692.1"/>
    <property type="molecule type" value="Genomic_DNA"/>
</dbReference>
<dbReference type="InterPro" id="IPR007344">
    <property type="entry name" value="GrpB/CoaE"/>
</dbReference>
<evidence type="ECO:0000313" key="2">
    <source>
        <dbReference type="Proteomes" id="UP000076796"/>
    </source>
</evidence>
<dbReference type="InterPro" id="IPR043519">
    <property type="entry name" value="NT_sf"/>
</dbReference>
<dbReference type="Pfam" id="PF04229">
    <property type="entry name" value="GrpB"/>
    <property type="match status" value="1"/>
</dbReference>
<dbReference type="OrthoDB" id="9799092at2"/>
<protein>
    <recommendedName>
        <fullName evidence="3">GrpB family protein</fullName>
    </recommendedName>
</protein>
<proteinExistence type="predicted"/>
<evidence type="ECO:0008006" key="3">
    <source>
        <dbReference type="Google" id="ProtNLM"/>
    </source>
</evidence>
<keyword evidence="2" id="KW-1185">Reference proteome</keyword>
<accession>A0A163M2Q0</accession>
<name>A0A163M2Q0_9BACL</name>
<dbReference type="RefSeq" id="WP_036639319.1">
    <property type="nucleotide sequence ID" value="NZ_CBCSBX010000001.1"/>
</dbReference>
<dbReference type="KEGG" id="pglu:A3958_22800"/>
<dbReference type="Gene3D" id="3.30.460.10">
    <property type="entry name" value="Beta Polymerase, domain 2"/>
    <property type="match status" value="1"/>
</dbReference>
<gene>
    <name evidence="1" type="ORF">AWU65_23530</name>
</gene>
<dbReference type="SUPFAM" id="SSF81301">
    <property type="entry name" value="Nucleotidyltransferase"/>
    <property type="match status" value="1"/>
</dbReference>
<comment type="caution">
    <text evidence="1">The sequence shown here is derived from an EMBL/GenBank/DDBJ whole genome shotgun (WGS) entry which is preliminary data.</text>
</comment>
<sequence>MSPKPVIIEEYNPEWPKKFLEIKTILEHTLGNDVLRIEHVGSTSIPGLAAKPVLDIDVVIDSMKSLPTVIAKLETLGYYHQGNLGVEGREAFGRKDDYVPYSDGLELKLAQHVYVCDQESRELHRHIVFRDALLHHPEWVVEYAILKKELSTVFRHDREGYMVGKSDFVNRVLELSGGQGSLLP</sequence>
<reference evidence="1" key="1">
    <citation type="journal article" date="2016" name="Genome Announc.">
        <title>Draft genomes of two strains of Paenibacillus glucanolyticus with capability to degrade lignocellulose.</title>
        <authorList>
            <person name="Mathews S.L."/>
            <person name="Pawlak J."/>
            <person name="Grunden A.M."/>
        </authorList>
    </citation>
    <scope>NUCLEOTIDE SEQUENCE [LARGE SCALE GENOMIC DNA]</scope>
    <source>
        <strain evidence="1">SLM1</strain>
    </source>
</reference>
<dbReference type="Proteomes" id="UP000076796">
    <property type="component" value="Unassembled WGS sequence"/>
</dbReference>
<dbReference type="PANTHER" id="PTHR34822">
    <property type="entry name" value="GRPB DOMAIN PROTEIN (AFU_ORTHOLOGUE AFUA_1G01530)"/>
    <property type="match status" value="1"/>
</dbReference>